<proteinExistence type="predicted"/>
<organism evidence="2">
    <name type="scientific">marine sediment metagenome</name>
    <dbReference type="NCBI Taxonomy" id="412755"/>
    <lineage>
        <taxon>unclassified sequences</taxon>
        <taxon>metagenomes</taxon>
        <taxon>ecological metagenomes</taxon>
    </lineage>
</organism>
<dbReference type="AlphaFoldDB" id="A0A0F8X2H5"/>
<feature type="region of interest" description="Disordered" evidence="1">
    <location>
        <begin position="1"/>
        <end position="36"/>
    </location>
</feature>
<accession>A0A0F8X2H5</accession>
<sequence length="83" mass="9714">MAKGKNSIFSDRRKGIDRRGQDLSMPAALDRRGACRRSRHFQAQPWWLRIEYAVELVSEKLMSQDKNKQVKAKNKQPKSKNQD</sequence>
<evidence type="ECO:0000313" key="2">
    <source>
        <dbReference type="EMBL" id="KKK63307.1"/>
    </source>
</evidence>
<feature type="region of interest" description="Disordered" evidence="1">
    <location>
        <begin position="63"/>
        <end position="83"/>
    </location>
</feature>
<comment type="caution">
    <text evidence="2">The sequence shown here is derived from an EMBL/GenBank/DDBJ whole genome shotgun (WGS) entry which is preliminary data.</text>
</comment>
<dbReference type="EMBL" id="LAZR01061577">
    <property type="protein sequence ID" value="KKK63307.1"/>
    <property type="molecule type" value="Genomic_DNA"/>
</dbReference>
<evidence type="ECO:0000256" key="1">
    <source>
        <dbReference type="SAM" id="MobiDB-lite"/>
    </source>
</evidence>
<feature type="compositionally biased region" description="Basic residues" evidence="1">
    <location>
        <begin position="69"/>
        <end position="83"/>
    </location>
</feature>
<protein>
    <submittedName>
        <fullName evidence="2">Uncharacterized protein</fullName>
    </submittedName>
</protein>
<name>A0A0F8X2H5_9ZZZZ</name>
<gene>
    <name evidence="2" type="ORF">LCGC14_2995610</name>
</gene>
<reference evidence="2" key="1">
    <citation type="journal article" date="2015" name="Nature">
        <title>Complex archaea that bridge the gap between prokaryotes and eukaryotes.</title>
        <authorList>
            <person name="Spang A."/>
            <person name="Saw J.H."/>
            <person name="Jorgensen S.L."/>
            <person name="Zaremba-Niedzwiedzka K."/>
            <person name="Martijn J."/>
            <person name="Lind A.E."/>
            <person name="van Eijk R."/>
            <person name="Schleper C."/>
            <person name="Guy L."/>
            <person name="Ettema T.J."/>
        </authorList>
    </citation>
    <scope>NUCLEOTIDE SEQUENCE</scope>
</reference>
<feature type="compositionally biased region" description="Basic and acidic residues" evidence="1">
    <location>
        <begin position="10"/>
        <end position="21"/>
    </location>
</feature>